<dbReference type="InterPro" id="IPR058923">
    <property type="entry name" value="RCC1-like_dom"/>
</dbReference>
<evidence type="ECO:0000256" key="4">
    <source>
        <dbReference type="SAM" id="MobiDB-lite"/>
    </source>
</evidence>
<keyword evidence="7" id="KW-1185">Reference proteome</keyword>
<proteinExistence type="predicted"/>
<feature type="domain" description="RCC1-like" evidence="5">
    <location>
        <begin position="7"/>
        <end position="357"/>
    </location>
</feature>
<dbReference type="PRINTS" id="PR00633">
    <property type="entry name" value="RCCNDNSATION"/>
</dbReference>
<evidence type="ECO:0000256" key="1">
    <source>
        <dbReference type="ARBA" id="ARBA00022737"/>
    </source>
</evidence>
<dbReference type="PANTHER" id="PTHR22872">
    <property type="entry name" value="BTK-BINDING PROTEIN-RELATED"/>
    <property type="match status" value="1"/>
</dbReference>
<feature type="repeat" description="RCC1" evidence="2">
    <location>
        <begin position="5"/>
        <end position="57"/>
    </location>
</feature>
<dbReference type="SUPFAM" id="SSF50985">
    <property type="entry name" value="RCC1/BLIP-II"/>
    <property type="match status" value="1"/>
</dbReference>
<evidence type="ECO:0000256" key="3">
    <source>
        <dbReference type="SAM" id="Coils"/>
    </source>
</evidence>
<organism evidence="6 7">
    <name type="scientific">Blepharisma stoltei</name>
    <dbReference type="NCBI Taxonomy" id="1481888"/>
    <lineage>
        <taxon>Eukaryota</taxon>
        <taxon>Sar</taxon>
        <taxon>Alveolata</taxon>
        <taxon>Ciliophora</taxon>
        <taxon>Postciliodesmatophora</taxon>
        <taxon>Heterotrichea</taxon>
        <taxon>Heterotrichida</taxon>
        <taxon>Blepharismidae</taxon>
        <taxon>Blepharisma</taxon>
    </lineage>
</organism>
<feature type="compositionally biased region" description="Polar residues" evidence="4">
    <location>
        <begin position="1164"/>
        <end position="1177"/>
    </location>
</feature>
<keyword evidence="3" id="KW-0175">Coiled coil</keyword>
<reference evidence="6" key="1">
    <citation type="submission" date="2021-09" db="EMBL/GenBank/DDBJ databases">
        <authorList>
            <consortium name="AG Swart"/>
            <person name="Singh M."/>
            <person name="Singh A."/>
            <person name="Seah K."/>
            <person name="Emmerich C."/>
        </authorList>
    </citation>
    <scope>NUCLEOTIDE SEQUENCE</scope>
    <source>
        <strain evidence="6">ATCC30299</strain>
    </source>
</reference>
<evidence type="ECO:0000313" key="7">
    <source>
        <dbReference type="Proteomes" id="UP001162131"/>
    </source>
</evidence>
<accession>A0AAU9JH13</accession>
<name>A0AAU9JH13_9CILI</name>
<dbReference type="Pfam" id="PF25390">
    <property type="entry name" value="WD40_RLD"/>
    <property type="match status" value="1"/>
</dbReference>
<feature type="repeat" description="RCC1" evidence="2">
    <location>
        <begin position="58"/>
        <end position="111"/>
    </location>
</feature>
<feature type="repeat" description="RCC1" evidence="2">
    <location>
        <begin position="311"/>
        <end position="362"/>
    </location>
</feature>
<dbReference type="PROSITE" id="PS00626">
    <property type="entry name" value="RCC1_2"/>
    <property type="match status" value="4"/>
</dbReference>
<feature type="coiled-coil region" evidence="3">
    <location>
        <begin position="514"/>
        <end position="541"/>
    </location>
</feature>
<dbReference type="InterPro" id="IPR009091">
    <property type="entry name" value="RCC1/BLIP-II"/>
</dbReference>
<sequence length="1220" mass="139346">MEGYTEIFAWGADHFGQLGLGGKLSGKTYTLPRFCSFNVIIKDISCGEEHSAFISSSGHVYCMGSNSDGRLGIGDKSIRLSSSPCLVERLSNYKASRISCGWGHTIAVTEQGFAFSWGVGEFGALGNGSNDTQWTPVRMEVPENLKIRQASCGSRHTALIAEEGYRKILLTCGAGEAGQLGTGRREKELAPVYIHTNEDVKNAASGVYHTLFVTVNGSVYAMGGNSFGQLGTGDKKSYSRPEKIKHLENVYIEKVSAGQHSAALSDKGHLFVWGTSAFGEYLLPQRFNNGSGPIKDVDIGGSFGAALDSSNTLYVWGGNSNGELGLGDAETRTSMTPVSALKDKQVRSVACGGGFCIGLGNDIASPYRPNKDQASRSRAATPSRWQEPSQSREVTPDSSFTRNKRDERNQEQMPRFSLMEEKHHTRARSVLGNKNSIEERTIINRSRDASKNSYTLQNLAENQYDQDTSEILRPDFSSLVRNRKSKNLSTDMNFSAQDIVAFDRGQARTPLIGSRELSRKEREADIEIENTKQRNEKLMRTMEFDFNSKQRKLESQIQDLEYKLDTKCKDNDRLLHELKQVSSQYQDLKVENERLGANFSDEHTKNERLEIEFQEMSEQLYRAKQEIEQLQAKNKAIVRDLQAAESKQAYQNKANEAKEKEIEKLTSRNRQLEIKLQDAEVEIDRLSDKLNVELTNNERLGLKNQEYSEQLMILKEDLDFSVANVTELEFQNQSSNSDNLMLKKMIEDLKQQYSQEKEKNILQSNDEKLKRTQLERVIEEEKARRAQLEKNIEEERSKKMSLQRQIDEESFKRNQVEKQFDDEKLKRNQAERQIDEENFRKNQVERQLEEEKIQKMQLEKQLEDEKLKRMQTENNLQLIYEEKRKVDEFLRQTQSQLDSTSNKLSQISNKYETDKNSWSLSADKTNKEAIDLKSDLERFKRECSDLKLFIDQVNKEKIDLQSELDKKSREILELQSSLEDVSYEHDKAKQFLTENKAQSDQSLATYEQENRYLKQSISDMKYEVEKLAQQISEQLEVIDIASKTSEEWEIKYNKLQADNQQLQIEFSELEAKNKHLFESLEKELSLRAKEYKERTLSMLTTPMRSTQASPFISKPSIMVSTSPYESFGMSTPLNRKTPLPEQHERTGNAAAKLLETLEAESPLRGNSPTRLNMSSLSPLRGGQTMPTRSTTPSRHDLNSRVSSLMQSRARLRELENAGNI</sequence>
<keyword evidence="1" id="KW-0677">Repeat</keyword>
<feature type="repeat" description="RCC1" evidence="2">
    <location>
        <begin position="112"/>
        <end position="163"/>
    </location>
</feature>
<comment type="caution">
    <text evidence="6">The sequence shown here is derived from an EMBL/GenBank/DDBJ whole genome shotgun (WGS) entry which is preliminary data.</text>
</comment>
<evidence type="ECO:0000259" key="5">
    <source>
        <dbReference type="Pfam" id="PF25390"/>
    </source>
</evidence>
<evidence type="ECO:0000256" key="2">
    <source>
        <dbReference type="PROSITE-ProRule" id="PRU00235"/>
    </source>
</evidence>
<feature type="repeat" description="RCC1" evidence="2">
    <location>
        <begin position="217"/>
        <end position="267"/>
    </location>
</feature>
<dbReference type="Proteomes" id="UP001162131">
    <property type="component" value="Unassembled WGS sequence"/>
</dbReference>
<dbReference type="AlphaFoldDB" id="A0AAU9JH13"/>
<feature type="compositionally biased region" description="Polar residues" evidence="4">
    <location>
        <begin position="376"/>
        <end position="401"/>
    </location>
</feature>
<feature type="coiled-coil region" evidence="3">
    <location>
        <begin position="1038"/>
        <end position="1079"/>
    </location>
</feature>
<dbReference type="Gene3D" id="2.130.10.30">
    <property type="entry name" value="Regulator of chromosome condensation 1/beta-lactamase-inhibitor protein II"/>
    <property type="match status" value="2"/>
</dbReference>
<feature type="region of interest" description="Disordered" evidence="4">
    <location>
        <begin position="1160"/>
        <end position="1201"/>
    </location>
</feature>
<dbReference type="EMBL" id="CAJZBQ010000027">
    <property type="protein sequence ID" value="CAG9320984.1"/>
    <property type="molecule type" value="Genomic_DNA"/>
</dbReference>
<feature type="region of interest" description="Disordered" evidence="4">
    <location>
        <begin position="366"/>
        <end position="433"/>
    </location>
</feature>
<feature type="repeat" description="RCC1" evidence="2">
    <location>
        <begin position="167"/>
        <end position="216"/>
    </location>
</feature>
<dbReference type="PROSITE" id="PS50012">
    <property type="entry name" value="RCC1_3"/>
    <property type="match status" value="6"/>
</dbReference>
<dbReference type="InterPro" id="IPR051625">
    <property type="entry name" value="Signaling_Regulatory_Domain"/>
</dbReference>
<gene>
    <name evidence="6" type="ORF">BSTOLATCC_MIC27556</name>
</gene>
<feature type="coiled-coil region" evidence="3">
    <location>
        <begin position="571"/>
        <end position="1009"/>
    </location>
</feature>
<protein>
    <recommendedName>
        <fullName evidence="5">RCC1-like domain-containing protein</fullName>
    </recommendedName>
</protein>
<evidence type="ECO:0000313" key="6">
    <source>
        <dbReference type="EMBL" id="CAG9320984.1"/>
    </source>
</evidence>
<dbReference type="InterPro" id="IPR000408">
    <property type="entry name" value="Reg_chr_condens"/>
</dbReference>